<evidence type="ECO:0000313" key="8">
    <source>
        <dbReference type="Proteomes" id="UP000628854"/>
    </source>
</evidence>
<dbReference type="InterPro" id="IPR051206">
    <property type="entry name" value="NAMLAA_amidase_2"/>
</dbReference>
<accession>A0ABQ1JNV4</accession>
<sequence length="220" mass="23691">MAKSGLVQIAMAAAASLLMAACVTPWPPTDTPKTADAPPPLTIDRLPADFVHNGGEPRSADTIDMIVIHTIGGPLCEAGEIRFAEIGGSAVFWRDWFLDQDDKSIHYVIGRDGAIAQQRPDLRTAGHVSFHGVRENVNRRSIGIELVNDGDGKDPFPPAQIEAVTALVKKLSADYGLGPEDVFSHSELDPRRLEGCGDNYRRVDPGPLFPMTDLKAALAD</sequence>
<dbReference type="Pfam" id="PF01510">
    <property type="entry name" value="Amidase_2"/>
    <property type="match status" value="1"/>
</dbReference>
<proteinExistence type="predicted"/>
<evidence type="ECO:0000256" key="5">
    <source>
        <dbReference type="SAM" id="SignalP"/>
    </source>
</evidence>
<dbReference type="PANTHER" id="PTHR30417:SF1">
    <property type="entry name" value="N-ACETYLMURAMOYL-L-ALANINE AMIDASE AMID"/>
    <property type="match status" value="1"/>
</dbReference>
<evidence type="ECO:0000256" key="3">
    <source>
        <dbReference type="ARBA" id="ARBA00022801"/>
    </source>
</evidence>
<dbReference type="InterPro" id="IPR036505">
    <property type="entry name" value="Amidase/PGRP_sf"/>
</dbReference>
<keyword evidence="5" id="KW-0732">Signal</keyword>
<reference evidence="8" key="1">
    <citation type="journal article" date="2019" name="Int. J. Syst. Evol. Microbiol.">
        <title>The Global Catalogue of Microorganisms (GCM) 10K type strain sequencing project: providing services to taxonomists for standard genome sequencing and annotation.</title>
        <authorList>
            <consortium name="The Broad Institute Genomics Platform"/>
            <consortium name="The Broad Institute Genome Sequencing Center for Infectious Disease"/>
            <person name="Wu L."/>
            <person name="Ma J."/>
        </authorList>
    </citation>
    <scope>NUCLEOTIDE SEQUENCE [LARGE SCALE GENOMIC DNA]</scope>
    <source>
        <strain evidence="8">CGMCC 1.15928</strain>
    </source>
</reference>
<feature type="domain" description="N-acetylmuramoyl-L-alanine amidase" evidence="6">
    <location>
        <begin position="52"/>
        <end position="206"/>
    </location>
</feature>
<keyword evidence="8" id="KW-1185">Reference proteome</keyword>
<comment type="caution">
    <text evidence="7">The sequence shown here is derived from an EMBL/GenBank/DDBJ whole genome shotgun (WGS) entry which is preliminary data.</text>
</comment>
<gene>
    <name evidence="7" type="ORF">GCM10011503_22170</name>
</gene>
<keyword evidence="3" id="KW-0378">Hydrolase</keyword>
<evidence type="ECO:0000256" key="1">
    <source>
        <dbReference type="ARBA" id="ARBA00001561"/>
    </source>
</evidence>
<evidence type="ECO:0000256" key="4">
    <source>
        <dbReference type="ARBA" id="ARBA00023316"/>
    </source>
</evidence>
<keyword evidence="4" id="KW-0961">Cell wall biogenesis/degradation</keyword>
<dbReference type="Proteomes" id="UP000628854">
    <property type="component" value="Unassembled WGS sequence"/>
</dbReference>
<dbReference type="SMART" id="SM00644">
    <property type="entry name" value="Ami_2"/>
    <property type="match status" value="1"/>
</dbReference>
<dbReference type="InterPro" id="IPR002502">
    <property type="entry name" value="Amidase_domain"/>
</dbReference>
<comment type="catalytic activity">
    <reaction evidence="1">
        <text>Hydrolyzes the link between N-acetylmuramoyl residues and L-amino acid residues in certain cell-wall glycopeptides.</text>
        <dbReference type="EC" id="3.5.1.28"/>
    </reaction>
</comment>
<dbReference type="Gene3D" id="3.40.80.10">
    <property type="entry name" value="Peptidoglycan recognition protein-like"/>
    <property type="match status" value="1"/>
</dbReference>
<organism evidence="7 8">
    <name type="scientific">Henriciella pelagia</name>
    <dbReference type="NCBI Taxonomy" id="1977912"/>
    <lineage>
        <taxon>Bacteria</taxon>
        <taxon>Pseudomonadati</taxon>
        <taxon>Pseudomonadota</taxon>
        <taxon>Alphaproteobacteria</taxon>
        <taxon>Hyphomonadales</taxon>
        <taxon>Hyphomonadaceae</taxon>
        <taxon>Henriciella</taxon>
    </lineage>
</organism>
<dbReference type="RefSeq" id="WP_084392058.1">
    <property type="nucleotide sequence ID" value="NZ_BMKF01000002.1"/>
</dbReference>
<evidence type="ECO:0000259" key="6">
    <source>
        <dbReference type="SMART" id="SM00644"/>
    </source>
</evidence>
<dbReference type="CDD" id="cd06583">
    <property type="entry name" value="PGRP"/>
    <property type="match status" value="1"/>
</dbReference>
<name>A0ABQ1JNV4_9PROT</name>
<dbReference type="EC" id="3.5.1.28" evidence="2"/>
<dbReference type="EMBL" id="BMKF01000002">
    <property type="protein sequence ID" value="GGB73073.1"/>
    <property type="molecule type" value="Genomic_DNA"/>
</dbReference>
<dbReference type="PANTHER" id="PTHR30417">
    <property type="entry name" value="N-ACETYLMURAMOYL-L-ALANINE AMIDASE AMID"/>
    <property type="match status" value="1"/>
</dbReference>
<protein>
    <recommendedName>
        <fullName evidence="2">N-acetylmuramoyl-L-alanine amidase</fullName>
        <ecNumber evidence="2">3.5.1.28</ecNumber>
    </recommendedName>
</protein>
<feature type="chain" id="PRO_5045157812" description="N-acetylmuramoyl-L-alanine amidase" evidence="5">
    <location>
        <begin position="21"/>
        <end position="220"/>
    </location>
</feature>
<dbReference type="SUPFAM" id="SSF55846">
    <property type="entry name" value="N-acetylmuramoyl-L-alanine amidase-like"/>
    <property type="match status" value="1"/>
</dbReference>
<dbReference type="PROSITE" id="PS51257">
    <property type="entry name" value="PROKAR_LIPOPROTEIN"/>
    <property type="match status" value="1"/>
</dbReference>
<evidence type="ECO:0000313" key="7">
    <source>
        <dbReference type="EMBL" id="GGB73073.1"/>
    </source>
</evidence>
<evidence type="ECO:0000256" key="2">
    <source>
        <dbReference type="ARBA" id="ARBA00011901"/>
    </source>
</evidence>
<feature type="signal peptide" evidence="5">
    <location>
        <begin position="1"/>
        <end position="20"/>
    </location>
</feature>